<evidence type="ECO:0000313" key="2">
    <source>
        <dbReference type="EMBL" id="KAB8304785.1"/>
    </source>
</evidence>
<comment type="caution">
    <text evidence="2">The sequence shown here is derived from an EMBL/GenBank/DDBJ whole genome shotgun (WGS) entry which is preliminary data.</text>
</comment>
<feature type="compositionally biased region" description="Acidic residues" evidence="1">
    <location>
        <begin position="737"/>
        <end position="757"/>
    </location>
</feature>
<reference evidence="2 3" key="1">
    <citation type="submission" date="2019-06" db="EMBL/GenBank/DDBJ databases">
        <title>Genome Sequence of the Brown Rot Fungal Pathogen Monilinia laxa.</title>
        <authorList>
            <person name="De Miccolis Angelini R.M."/>
            <person name="Landi L."/>
            <person name="Abate D."/>
            <person name="Pollastro S."/>
            <person name="Romanazzi G."/>
            <person name="Faretra F."/>
        </authorList>
    </citation>
    <scope>NUCLEOTIDE SEQUENCE [LARGE SCALE GENOMIC DNA]</scope>
    <source>
        <strain evidence="2 3">Mlax316</strain>
    </source>
</reference>
<organism evidence="2 3">
    <name type="scientific">Monilinia laxa</name>
    <name type="common">Brown rot fungus</name>
    <name type="synonym">Sclerotinia laxa</name>
    <dbReference type="NCBI Taxonomy" id="61186"/>
    <lineage>
        <taxon>Eukaryota</taxon>
        <taxon>Fungi</taxon>
        <taxon>Dikarya</taxon>
        <taxon>Ascomycota</taxon>
        <taxon>Pezizomycotina</taxon>
        <taxon>Leotiomycetes</taxon>
        <taxon>Helotiales</taxon>
        <taxon>Sclerotiniaceae</taxon>
        <taxon>Monilinia</taxon>
    </lineage>
</organism>
<dbReference type="AlphaFoldDB" id="A0A5N6KM65"/>
<sequence>MEKSKYHHSITGKSTCQTINLSKGKKDECSWQSSTLTTCLPPAGCIIHDIHDEHQNTLMGNNMMPYPSIANRAVPQPETPIMTPYLPTEIIHSIISHSNDLQSLKNWALVSWKYNDIAERILWSNITINTSQFYDPAYPSDGQDPLQILRYESLERRMKRHLRPTWMDMDRRDYRVPSIVSRLPMIKHFALRTVWDIDSRDLPQSGSREDWRILELYQELFPAMQNLCTLRIDGEVNRRTWDLLLVLPSLRELRIWRTTTVDSQALLERCYSPDSMNRFSQREKQKLVEDKVLNFEGLSRLRTFEIGLLSPMESAALGSEVRKSNLEVLHIAVTRDNKSYDNQGMHTLSRFWENLVPNEIDDSSPVAQDLDYGFPASMRELVLEDDAHRDIAPAKIVKQSLRRCRENLTRFYFDFLDEPLLASVLQSSTKANPLFPRLTHLHLPWVQSERHEFDHPRTMSKTMIAFIESHKPTLQVFQLLNAAEDSRLLKYENPLNKALKEWMSIKEIRLDSEHTADHYSNVPRGQEWTRPADFLSVDGGGYWGEDLRRARLDRFDLTNIEIGFKSYRAWHNIKVLVLNPRLLWNYCLLQDPHDISSPRLRKIDRDHLLGMKHFAESECENKELAERISRKMGPNLRVLSIRECRFWIERYGGPIWHFGDALADPEQRRQMNRILDRRDWDFLSERSTTDTQEAANTATFLRNDMYSPVQPVTEPVTRPISPTSTSIISDAISESESSSEDEDEVMDSETENEDEDRSESMAAEMDGDTEIHIRTPPYLSPLDTDNSMDVDEDGDGDVFMFLLPSEMPWNILSSPQSHTGRELLASIRIEMGGLMSFFTNYWFAGRFEIMIGEFRDVCFTFMRYPSHLTFSMEGF</sequence>
<dbReference type="OrthoDB" id="3451301at2759"/>
<feature type="region of interest" description="Disordered" evidence="1">
    <location>
        <begin position="709"/>
        <end position="787"/>
    </location>
</feature>
<keyword evidence="3" id="KW-1185">Reference proteome</keyword>
<protein>
    <submittedName>
        <fullName evidence="2">Uncharacterized protein</fullName>
    </submittedName>
</protein>
<evidence type="ECO:0000256" key="1">
    <source>
        <dbReference type="SAM" id="MobiDB-lite"/>
    </source>
</evidence>
<gene>
    <name evidence="2" type="ORF">EYC80_004132</name>
</gene>
<evidence type="ECO:0000313" key="3">
    <source>
        <dbReference type="Proteomes" id="UP000326757"/>
    </source>
</evidence>
<dbReference type="Proteomes" id="UP000326757">
    <property type="component" value="Unassembled WGS sequence"/>
</dbReference>
<proteinExistence type="predicted"/>
<feature type="compositionally biased region" description="Low complexity" evidence="1">
    <location>
        <begin position="720"/>
        <end position="736"/>
    </location>
</feature>
<dbReference type="EMBL" id="VIGI01000001">
    <property type="protein sequence ID" value="KAB8304785.1"/>
    <property type="molecule type" value="Genomic_DNA"/>
</dbReference>
<name>A0A5N6KM65_MONLA</name>
<accession>A0A5N6KM65</accession>